<evidence type="ECO:0000313" key="2">
    <source>
        <dbReference type="Proteomes" id="UP000282597"/>
    </source>
</evidence>
<dbReference type="RefSeq" id="WP_045363280.1">
    <property type="nucleotide sequence ID" value="NZ_BSOD01000007.1"/>
</dbReference>
<keyword evidence="2" id="KW-1185">Reference proteome</keyword>
<reference evidence="1 2" key="1">
    <citation type="journal article" date="2018" name="Microbes Environ.">
        <title>Comparative Genomic Insights into Endofungal Lifestyles of Two Bacterial Endosymbionts, Mycoavidus cysteinexigens and Burkholderia rhizoxinica.</title>
        <authorList>
            <person name="Sharmin D."/>
            <person name="Guo Y."/>
            <person name="Nishizawa T."/>
            <person name="Ohshima S."/>
            <person name="Sato Y."/>
            <person name="Takashima Y."/>
            <person name="Narisawa K."/>
            <person name="Ohta H."/>
        </authorList>
    </citation>
    <scope>NUCLEOTIDE SEQUENCE [LARGE SCALE GENOMIC DNA]</scope>
    <source>
        <strain evidence="1 2">B1-EB</strain>
    </source>
</reference>
<organism evidence="1 2">
    <name type="scientific">Mycoavidus cysteinexigens</name>
    <dbReference type="NCBI Taxonomy" id="1553431"/>
    <lineage>
        <taxon>Bacteria</taxon>
        <taxon>Pseudomonadati</taxon>
        <taxon>Pseudomonadota</taxon>
        <taxon>Betaproteobacteria</taxon>
        <taxon>Burkholderiales</taxon>
        <taxon>Burkholderiaceae</taxon>
        <taxon>Mycoavidus</taxon>
    </lineage>
</organism>
<sequence length="198" mass="23503">MKEDISNNYDVCNAHKLKIMQLIIYTLFYPMMALLSLIITVFALLAVNWWAPLLADDQANLPRWLKWFQPFDSSLDEGWKGGYLDPSWGATPFKRYLARVYWLYRNPAYGFDYWLFGLPFEAAEWRVIRYIETPTLVLFIAIGNGFNVYYHGRLGMLKLGWKAWNYWQGYGWRETPWGPVWRVPLCFTLSPFKRRTSA</sequence>
<name>A0A2Z6ET13_9BURK</name>
<dbReference type="Pfam" id="PF24027">
    <property type="entry name" value="DUF7338"/>
    <property type="match status" value="1"/>
</dbReference>
<evidence type="ECO:0000313" key="1">
    <source>
        <dbReference type="EMBL" id="BBE08539.1"/>
    </source>
</evidence>
<dbReference type="InterPro" id="IPR055762">
    <property type="entry name" value="DUF7338"/>
</dbReference>
<gene>
    <name evidence="1" type="ORF">MCB1EB_0378</name>
</gene>
<protein>
    <submittedName>
        <fullName evidence="1">Uncharacterized protein</fullName>
    </submittedName>
</protein>
<dbReference type="AlphaFoldDB" id="A0A2Z6ET13"/>
<proteinExistence type="predicted"/>
<dbReference type="EMBL" id="AP018150">
    <property type="protein sequence ID" value="BBE08539.1"/>
    <property type="molecule type" value="Genomic_DNA"/>
</dbReference>
<dbReference type="KEGG" id="mcys:MCB1EB_0378"/>
<accession>A0A2Z6ET13</accession>
<dbReference type="Proteomes" id="UP000282597">
    <property type="component" value="Chromosome"/>
</dbReference>